<dbReference type="EC" id="3.4.-.-" evidence="6"/>
<dbReference type="EMBL" id="BOCI01000134">
    <property type="protein sequence ID" value="GHW00809.1"/>
    <property type="molecule type" value="Genomic_DNA"/>
</dbReference>
<dbReference type="Gene3D" id="3.60.60.10">
    <property type="entry name" value="Penicillin V Acylase, Chain A"/>
    <property type="match status" value="1"/>
</dbReference>
<evidence type="ECO:0000256" key="3">
    <source>
        <dbReference type="ARBA" id="ARBA00022670"/>
    </source>
</evidence>
<comment type="caution">
    <text evidence="7">The sequence shown here is derived from an EMBL/GenBank/DDBJ whole genome shotgun (WGS) entry which is preliminary data.</text>
</comment>
<evidence type="ECO:0000256" key="2">
    <source>
        <dbReference type="ARBA" id="ARBA00007225"/>
    </source>
</evidence>
<evidence type="ECO:0000256" key="1">
    <source>
        <dbReference type="ARBA" id="ARBA00001670"/>
    </source>
</evidence>
<dbReference type="Pfam" id="PF03577">
    <property type="entry name" value="Peptidase_C69"/>
    <property type="match status" value="1"/>
</dbReference>
<accession>A0ABQ3W667</accession>
<dbReference type="PANTHER" id="PTHR12994">
    <property type="entry name" value="SECERNIN"/>
    <property type="match status" value="1"/>
</dbReference>
<organism evidence="7 8">
    <name type="scientific">Lactobacillus nasalidis</name>
    <dbReference type="NCBI Taxonomy" id="2797258"/>
    <lineage>
        <taxon>Bacteria</taxon>
        <taxon>Bacillati</taxon>
        <taxon>Bacillota</taxon>
        <taxon>Bacilli</taxon>
        <taxon>Lactobacillales</taxon>
        <taxon>Lactobacillaceae</taxon>
        <taxon>Lactobacillus</taxon>
    </lineage>
</organism>
<dbReference type="PANTHER" id="PTHR12994:SF17">
    <property type="entry name" value="LD30995P"/>
    <property type="match status" value="1"/>
</dbReference>
<keyword evidence="3 6" id="KW-0645">Protease</keyword>
<dbReference type="InterPro" id="IPR005322">
    <property type="entry name" value="Peptidase_C69"/>
</dbReference>
<keyword evidence="5 6" id="KW-0224">Dipeptidase</keyword>
<comment type="catalytic activity">
    <reaction evidence="1">
        <text>an L-aminoacyl-L-amino acid + H2O = 2 an L-alpha-amino acid</text>
        <dbReference type="Rhea" id="RHEA:48940"/>
        <dbReference type="ChEBI" id="CHEBI:15377"/>
        <dbReference type="ChEBI" id="CHEBI:59869"/>
        <dbReference type="ChEBI" id="CHEBI:77460"/>
        <dbReference type="EC" id="3.4.13.19"/>
    </reaction>
</comment>
<dbReference type="Proteomes" id="UP000616547">
    <property type="component" value="Unassembled WGS sequence"/>
</dbReference>
<proteinExistence type="inferred from homology"/>
<evidence type="ECO:0000256" key="5">
    <source>
        <dbReference type="ARBA" id="ARBA00022997"/>
    </source>
</evidence>
<comment type="similarity">
    <text evidence="2 6">Belongs to the peptidase C69 family.</text>
</comment>
<keyword evidence="8" id="KW-1185">Reference proteome</keyword>
<evidence type="ECO:0000313" key="8">
    <source>
        <dbReference type="Proteomes" id="UP000616547"/>
    </source>
</evidence>
<dbReference type="InterPro" id="IPR047804">
    <property type="entry name" value="C69_dipept_A-like"/>
</dbReference>
<evidence type="ECO:0000256" key="6">
    <source>
        <dbReference type="RuleBase" id="RU364089"/>
    </source>
</evidence>
<dbReference type="NCBIfam" id="NF033678">
    <property type="entry name" value="C69_fam_dipept"/>
    <property type="match status" value="1"/>
</dbReference>
<sequence>MRDNCTTMLVGKKASLDGSVIVARDEDYDQGYNEKRFVYYPAKNYDEVFVSKGTGVEIPLKGQGCGFTAVRDAVEDYGRFDEQGINSYNVAMSSTESEASNRRVLGHDPFVKNGIGGDSMLYLVLPFVKTAREGVERLGGLVEQYGSSESNGIAFGDENEIWYMETGAGHQWVARRVPDDSYVVAPNMMIIGEIDFDDPANYMYSTNLRQFVKDHHLNPSKTGSFNFREIFSPRDQDDLRYNTPRMWYGQKLFNPEVKQAIDDLDMPFCRVPAKKIAIEDVQFYLSSHYENTEYDYLTKEESPVKNAYRPISVTVSQECSIMQIRSDRPEGYKAIQWLCFGLYSAAPWVPFYTNIKDTPANYKAKTGQADPMGSAYWLYKCIQALLEGKQQTWQRKLRAFQADCQSLAIQHVDETDEAAEKLAAAELPDFLTEANEKIAGMITAKGKDLFDQLVKDNLNNSIYKYRP</sequence>
<evidence type="ECO:0000256" key="4">
    <source>
        <dbReference type="ARBA" id="ARBA00022801"/>
    </source>
</evidence>
<reference evidence="8" key="1">
    <citation type="submission" date="2021-01" db="EMBL/GenBank/DDBJ databases">
        <title>Draft genome sequence of Nasalis larvatus strain YZ03.</title>
        <authorList>
            <person name="Suzuki-Hashido N."/>
            <person name="Tsuchida S."/>
            <person name="Hayakawa T."/>
        </authorList>
    </citation>
    <scope>NUCLEOTIDE SEQUENCE [LARGE SCALE GENOMIC DNA]</scope>
    <source>
        <strain evidence="8">YZ03</strain>
    </source>
</reference>
<protein>
    <recommendedName>
        <fullName evidence="6">Dipeptidase</fullName>
        <ecNumber evidence="6">3.4.-.-</ecNumber>
    </recommendedName>
</protein>
<name>A0ABQ3W667_9LACO</name>
<dbReference type="RefSeq" id="WP_201330937.1">
    <property type="nucleotide sequence ID" value="NZ_BOCG01000647.1"/>
</dbReference>
<gene>
    <name evidence="7" type="ORF">lacNasYZ03_04960</name>
</gene>
<evidence type="ECO:0000313" key="7">
    <source>
        <dbReference type="EMBL" id="GHW00809.1"/>
    </source>
</evidence>
<keyword evidence="4 6" id="KW-0378">Hydrolase</keyword>